<dbReference type="GO" id="GO:0016020">
    <property type="term" value="C:membrane"/>
    <property type="evidence" value="ECO:0007669"/>
    <property type="project" value="InterPro"/>
</dbReference>
<keyword evidence="7" id="KW-0067">ATP-binding</keyword>
<keyword evidence="8" id="KW-0902">Two-component regulatory system</keyword>
<dbReference type="SMART" id="SM00387">
    <property type="entry name" value="HATPase_c"/>
    <property type="match status" value="1"/>
</dbReference>
<dbReference type="GO" id="GO:0046983">
    <property type="term" value="F:protein dimerization activity"/>
    <property type="evidence" value="ECO:0007669"/>
    <property type="project" value="InterPro"/>
</dbReference>
<accession>A0A7D4QGI0</accession>
<dbReference type="Gene3D" id="1.20.5.1930">
    <property type="match status" value="1"/>
</dbReference>
<evidence type="ECO:0000256" key="6">
    <source>
        <dbReference type="ARBA" id="ARBA00022777"/>
    </source>
</evidence>
<dbReference type="CDD" id="cd16917">
    <property type="entry name" value="HATPase_UhpB-NarQ-NarX-like"/>
    <property type="match status" value="1"/>
</dbReference>
<dbReference type="PANTHER" id="PTHR24421:SF10">
    <property type="entry name" value="NITRATE_NITRITE SENSOR PROTEIN NARQ"/>
    <property type="match status" value="1"/>
</dbReference>
<protein>
    <recommendedName>
        <fullName evidence="2">histidine kinase</fullName>
        <ecNumber evidence="2">2.7.13.3</ecNumber>
    </recommendedName>
</protein>
<evidence type="ECO:0000256" key="7">
    <source>
        <dbReference type="ARBA" id="ARBA00022840"/>
    </source>
</evidence>
<dbReference type="Gene3D" id="3.30.565.10">
    <property type="entry name" value="Histidine kinase-like ATPase, C-terminal domain"/>
    <property type="match status" value="1"/>
</dbReference>
<dbReference type="Pfam" id="PF02518">
    <property type="entry name" value="HATPase_c"/>
    <property type="match status" value="1"/>
</dbReference>
<evidence type="ECO:0000259" key="11">
    <source>
        <dbReference type="PROSITE" id="PS50109"/>
    </source>
</evidence>
<feature type="transmembrane region" description="Helical" evidence="10">
    <location>
        <begin position="187"/>
        <end position="210"/>
    </location>
</feature>
<dbReference type="InterPro" id="IPR011712">
    <property type="entry name" value="Sig_transdc_His_kin_sub3_dim/P"/>
</dbReference>
<dbReference type="Proteomes" id="UP000502498">
    <property type="component" value="Chromosome"/>
</dbReference>
<evidence type="ECO:0000256" key="9">
    <source>
        <dbReference type="SAM" id="MobiDB-lite"/>
    </source>
</evidence>
<dbReference type="GO" id="GO:0005524">
    <property type="term" value="F:ATP binding"/>
    <property type="evidence" value="ECO:0007669"/>
    <property type="project" value="UniProtKB-KW"/>
</dbReference>
<keyword evidence="4" id="KW-0808">Transferase</keyword>
<dbReference type="Pfam" id="PF07730">
    <property type="entry name" value="HisKA_3"/>
    <property type="match status" value="1"/>
</dbReference>
<sequence>MWFRRSRGRLPIARAVLIFGSAAVASLAVVALATLAGTRTAAYDQALDDAERRTNAMAVLTLAPTLEQALAGDGDPLATAVEARINEGYLAAVLIRDGAGDVVFSSLGQADEPGRLSAAARAAIEEGRISSERIAGEEMPLLPPTGESGYLEVYVPVVVPGHGALVVEAYFDGARIDVFADAEVRQMLPFMLVPLLSVQLIMVAVFLWLVRRARRQERERTELLEFSLSASDRERERIAGDIHDGPIQELAGVGFVLDAAKRVHGEDQRRLLDAANAALRRATRSLRTLMADIYPPDLHTVPLKVAITRVVETTVPTEVASTVVVGELPPLSDEAIELVYRIVREALGNVAKHSAASTLRVEISAGRFDGMPRDAVRVSIVDDGVGIDDVANAGRRSGDHVGLRLIRDRVRSAGGTVRIGRGPTGGTQVLALLPVEPVTVQDAAAPREERSGSAEDTAAPTPVV</sequence>
<dbReference type="EC" id="2.7.13.3" evidence="2"/>
<evidence type="ECO:0000256" key="2">
    <source>
        <dbReference type="ARBA" id="ARBA00012438"/>
    </source>
</evidence>
<dbReference type="InterPro" id="IPR005467">
    <property type="entry name" value="His_kinase_dom"/>
</dbReference>
<dbReference type="AlphaFoldDB" id="A0A7D4QGI0"/>
<gene>
    <name evidence="12" type="ORF">HQM25_02025</name>
</gene>
<keyword evidence="3" id="KW-0597">Phosphoprotein</keyword>
<comment type="catalytic activity">
    <reaction evidence="1">
        <text>ATP + protein L-histidine = ADP + protein N-phospho-L-histidine.</text>
        <dbReference type="EC" id="2.7.13.3"/>
    </reaction>
</comment>
<proteinExistence type="predicted"/>
<keyword evidence="5" id="KW-0547">Nucleotide-binding</keyword>
<evidence type="ECO:0000313" key="12">
    <source>
        <dbReference type="EMBL" id="QKJ18296.1"/>
    </source>
</evidence>
<dbReference type="InterPro" id="IPR036890">
    <property type="entry name" value="HATPase_C_sf"/>
</dbReference>
<evidence type="ECO:0000256" key="10">
    <source>
        <dbReference type="SAM" id="Phobius"/>
    </source>
</evidence>
<evidence type="ECO:0000256" key="8">
    <source>
        <dbReference type="ARBA" id="ARBA00023012"/>
    </source>
</evidence>
<evidence type="ECO:0000256" key="5">
    <source>
        <dbReference type="ARBA" id="ARBA00022741"/>
    </source>
</evidence>
<dbReference type="PROSITE" id="PS50109">
    <property type="entry name" value="HIS_KIN"/>
    <property type="match status" value="1"/>
</dbReference>
<evidence type="ECO:0000256" key="4">
    <source>
        <dbReference type="ARBA" id="ARBA00022679"/>
    </source>
</evidence>
<dbReference type="GO" id="GO:0000155">
    <property type="term" value="F:phosphorelay sensor kinase activity"/>
    <property type="evidence" value="ECO:0007669"/>
    <property type="project" value="InterPro"/>
</dbReference>
<keyword evidence="10" id="KW-0812">Transmembrane</keyword>
<dbReference type="PANTHER" id="PTHR24421">
    <property type="entry name" value="NITRATE/NITRITE SENSOR PROTEIN NARX-RELATED"/>
    <property type="match status" value="1"/>
</dbReference>
<keyword evidence="10" id="KW-0472">Membrane</keyword>
<organism evidence="12 13">
    <name type="scientific">Microbacterium hominis</name>
    <dbReference type="NCBI Taxonomy" id="162426"/>
    <lineage>
        <taxon>Bacteria</taxon>
        <taxon>Bacillati</taxon>
        <taxon>Actinomycetota</taxon>
        <taxon>Actinomycetes</taxon>
        <taxon>Micrococcales</taxon>
        <taxon>Microbacteriaceae</taxon>
        <taxon>Microbacterium</taxon>
    </lineage>
</organism>
<dbReference type="RefSeq" id="WP_172988680.1">
    <property type="nucleotide sequence ID" value="NZ_CP054038.1"/>
</dbReference>
<dbReference type="InterPro" id="IPR050482">
    <property type="entry name" value="Sensor_HK_TwoCompSys"/>
</dbReference>
<feature type="region of interest" description="Disordered" evidence="9">
    <location>
        <begin position="442"/>
        <end position="464"/>
    </location>
</feature>
<keyword evidence="6" id="KW-0418">Kinase</keyword>
<evidence type="ECO:0000313" key="13">
    <source>
        <dbReference type="Proteomes" id="UP000502498"/>
    </source>
</evidence>
<evidence type="ECO:0000256" key="1">
    <source>
        <dbReference type="ARBA" id="ARBA00000085"/>
    </source>
</evidence>
<reference evidence="12 13" key="1">
    <citation type="submission" date="2020-05" db="EMBL/GenBank/DDBJ databases">
        <title>Strain PA2F3 complete genome.</title>
        <authorList>
            <person name="Kim Y.-S."/>
            <person name="Kim S.-J."/>
            <person name="Jung H.-k."/>
            <person name="Kim S.-E."/>
            <person name="Kim K.-H."/>
        </authorList>
    </citation>
    <scope>NUCLEOTIDE SEQUENCE [LARGE SCALE GENOMIC DNA]</scope>
    <source>
        <strain evidence="12 13">PA2F3</strain>
    </source>
</reference>
<dbReference type="InterPro" id="IPR003594">
    <property type="entry name" value="HATPase_dom"/>
</dbReference>
<keyword evidence="10" id="KW-1133">Transmembrane helix</keyword>
<dbReference type="SUPFAM" id="SSF55874">
    <property type="entry name" value="ATPase domain of HSP90 chaperone/DNA topoisomerase II/histidine kinase"/>
    <property type="match status" value="1"/>
</dbReference>
<dbReference type="EMBL" id="CP054038">
    <property type="protein sequence ID" value="QKJ18296.1"/>
    <property type="molecule type" value="Genomic_DNA"/>
</dbReference>
<name>A0A7D4QGI0_9MICO</name>
<feature type="domain" description="Histidine kinase" evidence="11">
    <location>
        <begin position="339"/>
        <end position="437"/>
    </location>
</feature>
<evidence type="ECO:0000256" key="3">
    <source>
        <dbReference type="ARBA" id="ARBA00022553"/>
    </source>
</evidence>